<protein>
    <submittedName>
        <fullName evidence="1">UBC-like protein</fullName>
    </submittedName>
</protein>
<sequence>MASKAAIKRLTKEAQLMEKDPPPFVFARPREDNILEWHYVLRGPPDTPYHGGEYYGQLLFPPEFPFKPPGIKMTTPSGRFKPDTKICTSMSDYHPHTWQPGWNTSTILIGLLSFMCSDEMTTGSVTSSESDKRILASRSHDFNITQKRFNQIFPELCGPTTKDLPNMGKKEKGGDDSRSIQPASNVTASSTNHDNVSKEFRPIRCAPWATQPNRARMLSFSFRKRERERERERES</sequence>
<gene>
    <name evidence="1" type="ORF">IE53DRAFT_320108</name>
</gene>
<proteinExistence type="predicted"/>
<evidence type="ECO:0000313" key="2">
    <source>
        <dbReference type="Proteomes" id="UP000245626"/>
    </source>
</evidence>
<keyword evidence="2" id="KW-1185">Reference proteome</keyword>
<accession>A0ACD0NQM6</accession>
<name>A0ACD0NQM6_9BASI</name>
<dbReference type="Proteomes" id="UP000245626">
    <property type="component" value="Unassembled WGS sequence"/>
</dbReference>
<organism evidence="1 2">
    <name type="scientific">Violaceomyces palustris</name>
    <dbReference type="NCBI Taxonomy" id="1673888"/>
    <lineage>
        <taxon>Eukaryota</taxon>
        <taxon>Fungi</taxon>
        <taxon>Dikarya</taxon>
        <taxon>Basidiomycota</taxon>
        <taxon>Ustilaginomycotina</taxon>
        <taxon>Ustilaginomycetes</taxon>
        <taxon>Violaceomycetales</taxon>
        <taxon>Violaceomycetaceae</taxon>
        <taxon>Violaceomyces</taxon>
    </lineage>
</organism>
<dbReference type="EMBL" id="KZ820278">
    <property type="protein sequence ID" value="PWN48054.1"/>
    <property type="molecule type" value="Genomic_DNA"/>
</dbReference>
<evidence type="ECO:0000313" key="1">
    <source>
        <dbReference type="EMBL" id="PWN48054.1"/>
    </source>
</evidence>
<reference evidence="1 2" key="1">
    <citation type="journal article" date="2018" name="Mol. Biol. Evol.">
        <title>Broad Genomic Sampling Reveals a Smut Pathogenic Ancestry of the Fungal Clade Ustilaginomycotina.</title>
        <authorList>
            <person name="Kijpornyongpan T."/>
            <person name="Mondo S.J."/>
            <person name="Barry K."/>
            <person name="Sandor L."/>
            <person name="Lee J."/>
            <person name="Lipzen A."/>
            <person name="Pangilinan J."/>
            <person name="LaButti K."/>
            <person name="Hainaut M."/>
            <person name="Henrissat B."/>
            <person name="Grigoriev I.V."/>
            <person name="Spatafora J.W."/>
            <person name="Aime M.C."/>
        </authorList>
    </citation>
    <scope>NUCLEOTIDE SEQUENCE [LARGE SCALE GENOMIC DNA]</scope>
    <source>
        <strain evidence="1 2">SA 807</strain>
    </source>
</reference>